<evidence type="ECO:0000256" key="2">
    <source>
        <dbReference type="ARBA" id="ARBA00023015"/>
    </source>
</evidence>
<gene>
    <name evidence="10" type="ORF">OE88DRAFT_1652772</name>
</gene>
<feature type="compositionally biased region" description="Basic residues" evidence="7">
    <location>
        <begin position="529"/>
        <end position="539"/>
    </location>
</feature>
<feature type="compositionally biased region" description="Pro residues" evidence="7">
    <location>
        <begin position="181"/>
        <end position="205"/>
    </location>
</feature>
<dbReference type="Gene3D" id="1.10.10.10">
    <property type="entry name" value="Winged helix-like DNA-binding domain superfamily/Winged helix DNA-binding domain"/>
    <property type="match status" value="1"/>
</dbReference>
<dbReference type="CDD" id="cd00059">
    <property type="entry name" value="FH_FOX"/>
    <property type="match status" value="1"/>
</dbReference>
<dbReference type="SMART" id="SM00339">
    <property type="entry name" value="FH"/>
    <property type="match status" value="1"/>
</dbReference>
<dbReference type="InterPro" id="IPR008984">
    <property type="entry name" value="SMAD_FHA_dom_sf"/>
</dbReference>
<feature type="domain" description="Fork-head" evidence="9">
    <location>
        <begin position="237"/>
        <end position="327"/>
    </location>
</feature>
<feature type="region of interest" description="Disordered" evidence="7">
    <location>
        <begin position="137"/>
        <end position="235"/>
    </location>
</feature>
<feature type="region of interest" description="Disordered" evidence="7">
    <location>
        <begin position="582"/>
        <end position="636"/>
    </location>
</feature>
<evidence type="ECO:0000259" key="9">
    <source>
        <dbReference type="PROSITE" id="PS50039"/>
    </source>
</evidence>
<dbReference type="InterPro" id="IPR000253">
    <property type="entry name" value="FHA_dom"/>
</dbReference>
<keyword evidence="4" id="KW-0804">Transcription</keyword>
<dbReference type="PANTHER" id="PTHR45881">
    <property type="entry name" value="CHECKPOINT SUPPRESSOR 1-LIKE, ISOFORM A-RELATED"/>
    <property type="match status" value="1"/>
</dbReference>
<feature type="region of interest" description="Disordered" evidence="7">
    <location>
        <begin position="525"/>
        <end position="559"/>
    </location>
</feature>
<dbReference type="PANTHER" id="PTHR45881:SF5">
    <property type="entry name" value="FORK-HEAD DOMAIN-CONTAINING PROTEIN"/>
    <property type="match status" value="1"/>
</dbReference>
<dbReference type="AlphaFoldDB" id="A0A5C3NJ58"/>
<keyword evidence="3 6" id="KW-0238">DNA-binding</keyword>
<dbReference type="InterPro" id="IPR036388">
    <property type="entry name" value="WH-like_DNA-bd_sf"/>
</dbReference>
<reference evidence="10 11" key="1">
    <citation type="journal article" date="2019" name="Nat. Ecol. Evol.">
        <title>Megaphylogeny resolves global patterns of mushroom evolution.</title>
        <authorList>
            <person name="Varga T."/>
            <person name="Krizsan K."/>
            <person name="Foldi C."/>
            <person name="Dima B."/>
            <person name="Sanchez-Garcia M."/>
            <person name="Sanchez-Ramirez S."/>
            <person name="Szollosi G.J."/>
            <person name="Szarkandi J.G."/>
            <person name="Papp V."/>
            <person name="Albert L."/>
            <person name="Andreopoulos W."/>
            <person name="Angelini C."/>
            <person name="Antonin V."/>
            <person name="Barry K.W."/>
            <person name="Bougher N.L."/>
            <person name="Buchanan P."/>
            <person name="Buyck B."/>
            <person name="Bense V."/>
            <person name="Catcheside P."/>
            <person name="Chovatia M."/>
            <person name="Cooper J."/>
            <person name="Damon W."/>
            <person name="Desjardin D."/>
            <person name="Finy P."/>
            <person name="Geml J."/>
            <person name="Haridas S."/>
            <person name="Hughes K."/>
            <person name="Justo A."/>
            <person name="Karasinski D."/>
            <person name="Kautmanova I."/>
            <person name="Kiss B."/>
            <person name="Kocsube S."/>
            <person name="Kotiranta H."/>
            <person name="LaButti K.M."/>
            <person name="Lechner B.E."/>
            <person name="Liimatainen K."/>
            <person name="Lipzen A."/>
            <person name="Lukacs Z."/>
            <person name="Mihaltcheva S."/>
            <person name="Morgado L.N."/>
            <person name="Niskanen T."/>
            <person name="Noordeloos M.E."/>
            <person name="Ohm R.A."/>
            <person name="Ortiz-Santana B."/>
            <person name="Ovrebo C."/>
            <person name="Racz N."/>
            <person name="Riley R."/>
            <person name="Savchenko A."/>
            <person name="Shiryaev A."/>
            <person name="Soop K."/>
            <person name="Spirin V."/>
            <person name="Szebenyi C."/>
            <person name="Tomsovsky M."/>
            <person name="Tulloss R.E."/>
            <person name="Uehling J."/>
            <person name="Grigoriev I.V."/>
            <person name="Vagvolgyi C."/>
            <person name="Papp T."/>
            <person name="Martin F.M."/>
            <person name="Miettinen O."/>
            <person name="Hibbett D.S."/>
            <person name="Nagy L.G."/>
        </authorList>
    </citation>
    <scope>NUCLEOTIDE SEQUENCE [LARGE SCALE GENOMIC DNA]</scope>
    <source>
        <strain evidence="10 11">OMC1185</strain>
    </source>
</reference>
<dbReference type="GO" id="GO:0000978">
    <property type="term" value="F:RNA polymerase II cis-regulatory region sequence-specific DNA binding"/>
    <property type="evidence" value="ECO:0007669"/>
    <property type="project" value="TreeGrafter"/>
</dbReference>
<dbReference type="STRING" id="5364.A0A5C3NJ58"/>
<feature type="compositionally biased region" description="Pro residues" evidence="7">
    <location>
        <begin position="139"/>
        <end position="148"/>
    </location>
</feature>
<evidence type="ECO:0000313" key="11">
    <source>
        <dbReference type="Proteomes" id="UP000305948"/>
    </source>
</evidence>
<name>A0A5C3NJ58_9AGAM</name>
<protein>
    <submittedName>
        <fullName evidence="10">Uncharacterized protein</fullName>
    </submittedName>
</protein>
<dbReference type="InterPro" id="IPR036390">
    <property type="entry name" value="WH_DNA-bd_sf"/>
</dbReference>
<feature type="DNA-binding region" description="Fork-head" evidence="6">
    <location>
        <begin position="237"/>
        <end position="327"/>
    </location>
</feature>
<keyword evidence="5 6" id="KW-0539">Nucleus</keyword>
<dbReference type="Pfam" id="PF00498">
    <property type="entry name" value="FHA"/>
    <property type="match status" value="1"/>
</dbReference>
<dbReference type="Gene3D" id="2.60.200.20">
    <property type="match status" value="1"/>
</dbReference>
<dbReference type="Pfam" id="PF00250">
    <property type="entry name" value="Forkhead"/>
    <property type="match status" value="1"/>
</dbReference>
<evidence type="ECO:0000313" key="10">
    <source>
        <dbReference type="EMBL" id="TFK56148.1"/>
    </source>
</evidence>
<accession>A0A5C3NJ58</accession>
<feature type="compositionally biased region" description="Low complexity" evidence="7">
    <location>
        <begin position="171"/>
        <end position="180"/>
    </location>
</feature>
<dbReference type="PROSITE" id="PS50039">
    <property type="entry name" value="FORK_HEAD_3"/>
    <property type="match status" value="1"/>
</dbReference>
<evidence type="ECO:0000256" key="6">
    <source>
        <dbReference type="PROSITE-ProRule" id="PRU00089"/>
    </source>
</evidence>
<dbReference type="SUPFAM" id="SSF46785">
    <property type="entry name" value="Winged helix' DNA-binding domain"/>
    <property type="match status" value="1"/>
</dbReference>
<comment type="subcellular location">
    <subcellularLocation>
        <location evidence="1 6">Nucleus</location>
    </subcellularLocation>
</comment>
<organism evidence="10 11">
    <name type="scientific">Heliocybe sulcata</name>
    <dbReference type="NCBI Taxonomy" id="5364"/>
    <lineage>
        <taxon>Eukaryota</taxon>
        <taxon>Fungi</taxon>
        <taxon>Dikarya</taxon>
        <taxon>Basidiomycota</taxon>
        <taxon>Agaricomycotina</taxon>
        <taxon>Agaricomycetes</taxon>
        <taxon>Gloeophyllales</taxon>
        <taxon>Gloeophyllaceae</taxon>
        <taxon>Heliocybe</taxon>
    </lineage>
</organism>
<dbReference type="InterPro" id="IPR001766">
    <property type="entry name" value="Fork_head_dom"/>
</dbReference>
<dbReference type="EMBL" id="ML213504">
    <property type="protein sequence ID" value="TFK56148.1"/>
    <property type="molecule type" value="Genomic_DNA"/>
</dbReference>
<feature type="region of interest" description="Disordered" evidence="7">
    <location>
        <begin position="325"/>
        <end position="356"/>
    </location>
</feature>
<evidence type="ECO:0000259" key="8">
    <source>
        <dbReference type="PROSITE" id="PS50006"/>
    </source>
</evidence>
<dbReference type="GO" id="GO:0000981">
    <property type="term" value="F:DNA-binding transcription factor activity, RNA polymerase II-specific"/>
    <property type="evidence" value="ECO:0007669"/>
    <property type="project" value="TreeGrafter"/>
</dbReference>
<feature type="domain" description="FHA" evidence="8">
    <location>
        <begin position="51"/>
        <end position="114"/>
    </location>
</feature>
<proteinExistence type="predicted"/>
<dbReference type="PROSITE" id="PS50006">
    <property type="entry name" value="FHA_DOMAIN"/>
    <property type="match status" value="1"/>
</dbReference>
<keyword evidence="2" id="KW-0805">Transcription regulation</keyword>
<evidence type="ECO:0000256" key="3">
    <source>
        <dbReference type="ARBA" id="ARBA00023125"/>
    </source>
</evidence>
<dbReference type="GO" id="GO:0005634">
    <property type="term" value="C:nucleus"/>
    <property type="evidence" value="ECO:0007669"/>
    <property type="project" value="UniProtKB-SubCell"/>
</dbReference>
<sequence length="636" mass="67825">MAASPLITAVAVVDDRHDEHSLEPGAVPDKISAYYSLVFPGFTYYLQTLTVTIGRRCIPASTPSTSSTPQVDVDLGPLKSVSRLHAKIEYDEEDERFVLVVIGRNGAWVDGVWSPSGSKVSLSERSKIQIASRTFHFVLPPPPAPEDSPSPSSHSSAQRDRSPSLDVDVISYSPPSSLPSDSPPPVAEPPPLLKKPPAQPTPEPSPTVAKPKLATKKRKKSDVEAIPKLKPEDMPPKPQLTYAQLCYKAIKAMGGKATLQDICNWAINNYDWYRFNEGTGWESSIRHNLSSNRAFQKIEKSPGEKGKGFYWTVDEKFEHTFEERENALASAGGKDGKSKNKNKGPLPPPFASTPLAFKTSASAPRPALNGNQSIAQPPVAIVKTEAPPQPSLASLAAVVAPVAPPPALPAPQVSATPTSATLPHAATSVPPLPSSVRIPIIIGPVPASHPASATLSASSASSAASLHLPSPPIVLHNNALILNPTIFSHLTSEQLKELENLGAQKALEILQGYIVRFLKERIRHEGGKGRGRGRGRARGGKKEGADATARPTPVEVKTEPRSAIVPMQRVMGALPKDYLPVPTAQQPASAPALSDTTREESPIIVVDDEDTGSDGPATKKRRLEHPAPAIAGDLQV</sequence>
<evidence type="ECO:0000256" key="7">
    <source>
        <dbReference type="SAM" id="MobiDB-lite"/>
    </source>
</evidence>
<dbReference type="Proteomes" id="UP000305948">
    <property type="component" value="Unassembled WGS sequence"/>
</dbReference>
<keyword evidence="11" id="KW-1185">Reference proteome</keyword>
<evidence type="ECO:0000256" key="1">
    <source>
        <dbReference type="ARBA" id="ARBA00004123"/>
    </source>
</evidence>
<feature type="compositionally biased region" description="Basic and acidic residues" evidence="7">
    <location>
        <begin position="221"/>
        <end position="235"/>
    </location>
</feature>
<dbReference type="PRINTS" id="PR00053">
    <property type="entry name" value="FORKHEAD"/>
</dbReference>
<dbReference type="CDD" id="cd22701">
    <property type="entry name" value="FHA_FKH1-like"/>
    <property type="match status" value="1"/>
</dbReference>
<evidence type="ECO:0000256" key="5">
    <source>
        <dbReference type="ARBA" id="ARBA00023242"/>
    </source>
</evidence>
<evidence type="ECO:0000256" key="4">
    <source>
        <dbReference type="ARBA" id="ARBA00023163"/>
    </source>
</evidence>
<dbReference type="SUPFAM" id="SSF49879">
    <property type="entry name" value="SMAD/FHA domain"/>
    <property type="match status" value="1"/>
</dbReference>
<dbReference type="OrthoDB" id="5954824at2759"/>